<dbReference type="GO" id="GO:0004103">
    <property type="term" value="F:choline kinase activity"/>
    <property type="evidence" value="ECO:0007669"/>
    <property type="project" value="TreeGrafter"/>
</dbReference>
<evidence type="ECO:0000313" key="2">
    <source>
        <dbReference type="EMBL" id="GMH00958.1"/>
    </source>
</evidence>
<dbReference type="AlphaFoldDB" id="A0AAD3P7N0"/>
<dbReference type="EMBL" id="BSYO01000002">
    <property type="protein sequence ID" value="GMH00958.1"/>
    <property type="molecule type" value="Genomic_DNA"/>
</dbReference>
<evidence type="ECO:0000256" key="1">
    <source>
        <dbReference type="ARBA" id="ARBA00038211"/>
    </source>
</evidence>
<dbReference type="Gene3D" id="3.30.200.20">
    <property type="entry name" value="Phosphorylase Kinase, domain 1"/>
    <property type="match status" value="1"/>
</dbReference>
<organism evidence="2 3">
    <name type="scientific">Nepenthes gracilis</name>
    <name type="common">Slender pitcher plant</name>
    <dbReference type="NCBI Taxonomy" id="150966"/>
    <lineage>
        <taxon>Eukaryota</taxon>
        <taxon>Viridiplantae</taxon>
        <taxon>Streptophyta</taxon>
        <taxon>Embryophyta</taxon>
        <taxon>Tracheophyta</taxon>
        <taxon>Spermatophyta</taxon>
        <taxon>Magnoliopsida</taxon>
        <taxon>eudicotyledons</taxon>
        <taxon>Gunneridae</taxon>
        <taxon>Pentapetalae</taxon>
        <taxon>Caryophyllales</taxon>
        <taxon>Nepenthaceae</taxon>
        <taxon>Nepenthes</taxon>
    </lineage>
</organism>
<reference evidence="2" key="1">
    <citation type="submission" date="2023-05" db="EMBL/GenBank/DDBJ databases">
        <title>Nepenthes gracilis genome sequencing.</title>
        <authorList>
            <person name="Fukushima K."/>
        </authorList>
    </citation>
    <scope>NUCLEOTIDE SEQUENCE</scope>
    <source>
        <strain evidence="2">SING2019-196</strain>
    </source>
</reference>
<comment type="caution">
    <text evidence="2">The sequence shown here is derived from an EMBL/GenBank/DDBJ whole genome shotgun (WGS) entry which is preliminary data.</text>
</comment>
<dbReference type="CDD" id="cd05157">
    <property type="entry name" value="ETNK_euk"/>
    <property type="match status" value="1"/>
</dbReference>
<evidence type="ECO:0008006" key="4">
    <source>
        <dbReference type="Google" id="ProtNLM"/>
    </source>
</evidence>
<dbReference type="Proteomes" id="UP001279734">
    <property type="component" value="Unassembled WGS sequence"/>
</dbReference>
<dbReference type="GO" id="GO:0005737">
    <property type="term" value="C:cytoplasm"/>
    <property type="evidence" value="ECO:0007669"/>
    <property type="project" value="TreeGrafter"/>
</dbReference>
<dbReference type="Gene3D" id="3.90.1200.10">
    <property type="match status" value="1"/>
</dbReference>
<dbReference type="InterPro" id="IPR011009">
    <property type="entry name" value="Kinase-like_dom_sf"/>
</dbReference>
<dbReference type="PANTHER" id="PTHR22603">
    <property type="entry name" value="CHOLINE/ETHANOALAMINE KINASE"/>
    <property type="match status" value="1"/>
</dbReference>
<accession>A0AAD3P7N0</accession>
<gene>
    <name evidence="2" type="ORF">Nepgr_002797</name>
</gene>
<dbReference type="GO" id="GO:0004305">
    <property type="term" value="F:ethanolamine kinase activity"/>
    <property type="evidence" value="ECO:0007669"/>
    <property type="project" value="TreeGrafter"/>
</dbReference>
<name>A0AAD3P7N0_NEPGR</name>
<comment type="similarity">
    <text evidence="1">Belongs to the choline/ethanolamine kinase family.</text>
</comment>
<protein>
    <recommendedName>
        <fullName evidence="4">Choline kinase 1</fullName>
    </recommendedName>
</protein>
<sequence>MILLVRQAFCSDSRDQLTLKMTLKTNGFSKAALPEELIQILVTIASSWEDVKNPNEIQVIHLSGAMTNEVLQVTWPTQNDDFQRVVLVRIYGQGMEIFFDRDDEIRTFERISEHGQGPQLLGRFSDGRVEEFIHARTLAACDLHNPETSALIAAKMREFHKLDMPGPKTVFLWDRIRSWLMKAKNICTSMEAMEFGLDGLDDEIRMLQEKFSRDEEEIGFCHNDLQYGNIMVNEETRTITFIDYEYASYNPVAYDLANHFCEMAANYHTETPHILDYSKYPGLERRQRFVRAYLGPSEYEQSEEEVAQLVEDGEKYTLANHLLWGLWGIISAHVDQIDFDYMEYARQRFKQYWQRKPALLTESQDFLANGKRVLDMEIEE</sequence>
<keyword evidence="3" id="KW-1185">Reference proteome</keyword>
<dbReference type="SUPFAM" id="SSF56112">
    <property type="entry name" value="Protein kinase-like (PK-like)"/>
    <property type="match status" value="1"/>
</dbReference>
<evidence type="ECO:0000313" key="3">
    <source>
        <dbReference type="Proteomes" id="UP001279734"/>
    </source>
</evidence>
<dbReference type="Pfam" id="PF01633">
    <property type="entry name" value="Choline_kinase"/>
    <property type="match status" value="1"/>
</dbReference>
<proteinExistence type="inferred from homology"/>
<dbReference type="GO" id="GO:0006646">
    <property type="term" value="P:phosphatidylethanolamine biosynthetic process"/>
    <property type="evidence" value="ECO:0007669"/>
    <property type="project" value="TreeGrafter"/>
</dbReference>
<dbReference type="PANTHER" id="PTHR22603:SF93">
    <property type="entry name" value="RE24176P"/>
    <property type="match status" value="1"/>
</dbReference>